<accession>A0A418B2W6</accession>
<dbReference type="VEuPathDB" id="FungiDB:H310_03537"/>
<organism evidence="2 3">
    <name type="scientific">Aphanomyces invadans</name>
    <dbReference type="NCBI Taxonomy" id="157072"/>
    <lineage>
        <taxon>Eukaryota</taxon>
        <taxon>Sar</taxon>
        <taxon>Stramenopiles</taxon>
        <taxon>Oomycota</taxon>
        <taxon>Saprolegniomycetes</taxon>
        <taxon>Saprolegniales</taxon>
        <taxon>Verrucalvaceae</taxon>
        <taxon>Aphanomyces</taxon>
    </lineage>
</organism>
<keyword evidence="3" id="KW-1185">Reference proteome</keyword>
<evidence type="ECO:0000313" key="3">
    <source>
        <dbReference type="Proteomes" id="UP000285060"/>
    </source>
</evidence>
<protein>
    <submittedName>
        <fullName evidence="2">Uncharacterized protein</fullName>
    </submittedName>
</protein>
<gene>
    <name evidence="2" type="ORF">DYB32_003171</name>
</gene>
<feature type="region of interest" description="Disordered" evidence="1">
    <location>
        <begin position="245"/>
        <end position="272"/>
    </location>
</feature>
<sequence length="416" mass="46631">MNATELHVNEPVYGTICQRDRLNVREAVTRETATAAATVSLKGFMRMQVDDAEWRSPEDAVVYDSLLLRSVFTRLRRQSANDGILELDLFSKQQVVDELELHEGKKLLRRRPNLRKLHTRLSSLTNIQESISLDAFRMARVRDKTISFDVANELLHELCRSQLEAEAERKRGLAVAYKPMWCIRNTKLADNHLATTYNVGCKPPHTLTSREKLLLERRVQCTHDKAKVVAQLFVQTLMQTLFPPREVRGLPGRPSTAANPCDDARMRSKTPPATAKLKKMTLALARKTSIASPAQEQQQIANLRMRVLCPGYDPDNASQWRNVIGSGGAFDNATDAEVFVTAVECAGEPSMAQKLWAQPHFRSAVSLCCTRDPATKATLGGGDSFRSASTQDATTTVLLDAYRTWLTTYRTKAMSR</sequence>
<dbReference type="AlphaFoldDB" id="A0A418B2W6"/>
<name>A0A418B2W6_9STRA</name>
<dbReference type="Proteomes" id="UP000285060">
    <property type="component" value="Unassembled WGS sequence"/>
</dbReference>
<evidence type="ECO:0000256" key="1">
    <source>
        <dbReference type="SAM" id="MobiDB-lite"/>
    </source>
</evidence>
<comment type="caution">
    <text evidence="2">The sequence shown here is derived from an EMBL/GenBank/DDBJ whole genome shotgun (WGS) entry which is preliminary data.</text>
</comment>
<proteinExistence type="predicted"/>
<reference evidence="2 3" key="1">
    <citation type="submission" date="2018-08" db="EMBL/GenBank/DDBJ databases">
        <title>Aphanomyces genome sequencing and annotation.</title>
        <authorList>
            <person name="Minardi D."/>
            <person name="Oidtmann B."/>
            <person name="Van Der Giezen M."/>
            <person name="Studholme D.J."/>
        </authorList>
    </citation>
    <scope>NUCLEOTIDE SEQUENCE [LARGE SCALE GENOMIC DNA]</scope>
    <source>
        <strain evidence="2 3">NJM0002</strain>
    </source>
</reference>
<dbReference type="EMBL" id="QUSY01000141">
    <property type="protein sequence ID" value="RHY32359.1"/>
    <property type="molecule type" value="Genomic_DNA"/>
</dbReference>
<evidence type="ECO:0000313" key="2">
    <source>
        <dbReference type="EMBL" id="RHY32359.1"/>
    </source>
</evidence>